<reference evidence="7 8" key="1">
    <citation type="submission" date="2016-10" db="EMBL/GenBank/DDBJ databases">
        <title>Actinomyces aegypiusis sp. nov., isolated from the Aegypius monachus in Qinghai Tibet Plateau China.</title>
        <authorList>
            <person name="Wang Y."/>
        </authorList>
    </citation>
    <scope>NUCLEOTIDE SEQUENCE [LARGE SCALE GENOMIC DNA]</scope>
    <source>
        <strain evidence="7 8">VUL4_3</strain>
    </source>
</reference>
<evidence type="ECO:0000256" key="5">
    <source>
        <dbReference type="SAM" id="MobiDB-lite"/>
    </source>
</evidence>
<evidence type="ECO:0000256" key="4">
    <source>
        <dbReference type="ARBA" id="ARBA00022807"/>
    </source>
</evidence>
<dbReference type="AlphaFoldDB" id="A0A1D9MLD7"/>
<proteinExistence type="inferred from homology"/>
<feature type="compositionally biased region" description="Basic residues" evidence="5">
    <location>
        <begin position="1"/>
        <end position="13"/>
    </location>
</feature>
<dbReference type="PANTHER" id="PTHR47053:SF1">
    <property type="entry name" value="MUREIN DD-ENDOPEPTIDASE MEPH-RELATED"/>
    <property type="match status" value="1"/>
</dbReference>
<organism evidence="7 8">
    <name type="scientific">Boudabousia tangfeifanii</name>
    <dbReference type="NCBI Taxonomy" id="1912795"/>
    <lineage>
        <taxon>Bacteria</taxon>
        <taxon>Bacillati</taxon>
        <taxon>Actinomycetota</taxon>
        <taxon>Actinomycetes</taxon>
        <taxon>Actinomycetales</taxon>
        <taxon>Actinomycetaceae</taxon>
        <taxon>Boudabousia</taxon>
    </lineage>
</organism>
<dbReference type="GO" id="GO:0008234">
    <property type="term" value="F:cysteine-type peptidase activity"/>
    <property type="evidence" value="ECO:0007669"/>
    <property type="project" value="UniProtKB-KW"/>
</dbReference>
<dbReference type="KEGG" id="avu:BK816_06440"/>
<dbReference type="STRING" id="1912795.BK816_06440"/>
<protein>
    <recommendedName>
        <fullName evidence="6">NlpC/P60 domain-containing protein</fullName>
    </recommendedName>
</protein>
<dbReference type="SUPFAM" id="SSF54001">
    <property type="entry name" value="Cysteine proteinases"/>
    <property type="match status" value="1"/>
</dbReference>
<dbReference type="RefSeq" id="WP_071164434.1">
    <property type="nucleotide sequence ID" value="NZ_CP017812.1"/>
</dbReference>
<keyword evidence="3" id="KW-0378">Hydrolase</keyword>
<dbReference type="GO" id="GO:0006508">
    <property type="term" value="P:proteolysis"/>
    <property type="evidence" value="ECO:0007669"/>
    <property type="project" value="UniProtKB-KW"/>
</dbReference>
<dbReference type="InterPro" id="IPR000064">
    <property type="entry name" value="NLP_P60_dom"/>
</dbReference>
<accession>A0A1D9MLD7</accession>
<dbReference type="PANTHER" id="PTHR47053">
    <property type="entry name" value="MUREIN DD-ENDOPEPTIDASE MEPH-RELATED"/>
    <property type="match status" value="1"/>
</dbReference>
<dbReference type="EMBL" id="CP017812">
    <property type="protein sequence ID" value="AOZ72970.1"/>
    <property type="molecule type" value="Genomic_DNA"/>
</dbReference>
<keyword evidence="2" id="KW-0645">Protease</keyword>
<evidence type="ECO:0000313" key="7">
    <source>
        <dbReference type="EMBL" id="AOZ72970.1"/>
    </source>
</evidence>
<feature type="region of interest" description="Disordered" evidence="5">
    <location>
        <begin position="1"/>
        <end position="25"/>
    </location>
</feature>
<evidence type="ECO:0000313" key="8">
    <source>
        <dbReference type="Proteomes" id="UP000176288"/>
    </source>
</evidence>
<comment type="similarity">
    <text evidence="1">Belongs to the peptidase C40 family.</text>
</comment>
<evidence type="ECO:0000259" key="6">
    <source>
        <dbReference type="PROSITE" id="PS51935"/>
    </source>
</evidence>
<dbReference type="Gene3D" id="3.90.1720.10">
    <property type="entry name" value="endopeptidase domain like (from Nostoc punctiforme)"/>
    <property type="match status" value="1"/>
</dbReference>
<dbReference type="PROSITE" id="PS51935">
    <property type="entry name" value="NLPC_P60"/>
    <property type="match status" value="1"/>
</dbReference>
<dbReference type="OrthoDB" id="9815778at2"/>
<keyword evidence="8" id="KW-1185">Reference proteome</keyword>
<evidence type="ECO:0000256" key="1">
    <source>
        <dbReference type="ARBA" id="ARBA00007074"/>
    </source>
</evidence>
<gene>
    <name evidence="7" type="ORF">BK816_06440</name>
</gene>
<feature type="region of interest" description="Disordered" evidence="5">
    <location>
        <begin position="109"/>
        <end position="175"/>
    </location>
</feature>
<name>A0A1D9MLD7_9ACTO</name>
<feature type="domain" description="NlpC/P60" evidence="6">
    <location>
        <begin position="177"/>
        <end position="287"/>
    </location>
</feature>
<dbReference type="Pfam" id="PF00877">
    <property type="entry name" value="NLPC_P60"/>
    <property type="match status" value="1"/>
</dbReference>
<dbReference type="Proteomes" id="UP000176288">
    <property type="component" value="Chromosome"/>
</dbReference>
<keyword evidence="4" id="KW-0788">Thiol protease</keyword>
<evidence type="ECO:0000256" key="3">
    <source>
        <dbReference type="ARBA" id="ARBA00022801"/>
    </source>
</evidence>
<dbReference type="InterPro" id="IPR038765">
    <property type="entry name" value="Papain-like_cys_pep_sf"/>
</dbReference>
<evidence type="ECO:0000256" key="2">
    <source>
        <dbReference type="ARBA" id="ARBA00022670"/>
    </source>
</evidence>
<feature type="compositionally biased region" description="Basic and acidic residues" evidence="5">
    <location>
        <begin position="109"/>
        <end position="124"/>
    </location>
</feature>
<sequence length="287" mass="29628">MQKTSQVRHRAAKRPNDSRRGARTMAAATTTGLALSAIAGAGVAGASPVESGAATVDVSSLAQKAQAALAVNAPVAVAKDAKWDAEGADVEVKVFDARAERRKAAEAEAKARREAEEKAQREAEEAAQSARSSRSASRSATRSAARSAAPSNNSSANTSSQSAAKAEVKEAPRAVSSAGSSSVVGIAFRYLGTPYRWGGSTPSGFDCSGFTSYVYRQVGINLPHSSGAQRGHGTQVSAAAAKPGDLVWHPGHVGIYIGGGKMIHSPRPGKGVEVVPVRGGDRFYRMR</sequence>
<dbReference type="InterPro" id="IPR051202">
    <property type="entry name" value="Peptidase_C40"/>
</dbReference>
<feature type="compositionally biased region" description="Low complexity" evidence="5">
    <location>
        <begin position="126"/>
        <end position="165"/>
    </location>
</feature>